<dbReference type="InterPro" id="IPR050188">
    <property type="entry name" value="RluA_PseudoU_synthase"/>
</dbReference>
<accession>A0AAW1VAK5</accession>
<sequence length="268" mass="31039">MIASLAIIICFIRELFLPSRQSRIIKITENFLAVNKAFDLKINSNEPNEVTLQTFLKKAFPSLANGTLYHEFYFVHRLDFSTSGVMCIPLNRNACTAAALAFRNGTTEKYYIALVRGWFSVDFIDVNVPIGEDQNNTEIQRMSCDNINYTNPKTARSLITVLEKGMFKNYPSSKILIRPVTGRRHQIRVHCNYLGHTIIGDFTYSNRKDIEPFRMYLHALRLVVPTNLEYFNVQCEDPFLYDKDWNSIEIINDFNCDILRKLKAEPDN</sequence>
<evidence type="ECO:0000313" key="4">
    <source>
        <dbReference type="Proteomes" id="UP001431783"/>
    </source>
</evidence>
<protein>
    <recommendedName>
        <fullName evidence="2">Pseudouridine synthase RsuA/RluA-like domain-containing protein</fullName>
    </recommendedName>
</protein>
<gene>
    <name evidence="3" type="ORF">WA026_010556</name>
</gene>
<dbReference type="SUPFAM" id="SSF55120">
    <property type="entry name" value="Pseudouridine synthase"/>
    <property type="match status" value="1"/>
</dbReference>
<reference evidence="3 4" key="1">
    <citation type="submission" date="2023-03" db="EMBL/GenBank/DDBJ databases">
        <title>Genome insight into feeding habits of ladybird beetles.</title>
        <authorList>
            <person name="Li H.-S."/>
            <person name="Huang Y.-H."/>
            <person name="Pang H."/>
        </authorList>
    </citation>
    <scope>NUCLEOTIDE SEQUENCE [LARGE SCALE GENOMIC DNA]</scope>
    <source>
        <strain evidence="3">SYSU_2023b</strain>
        <tissue evidence="3">Whole body</tissue>
    </source>
</reference>
<dbReference type="CDD" id="cd02869">
    <property type="entry name" value="PseudoU_synth_RluA_like"/>
    <property type="match status" value="1"/>
</dbReference>
<dbReference type="GO" id="GO:0000455">
    <property type="term" value="P:enzyme-directed rRNA pseudouridine synthesis"/>
    <property type="evidence" value="ECO:0007669"/>
    <property type="project" value="TreeGrafter"/>
</dbReference>
<name>A0AAW1VAK5_9CUCU</name>
<dbReference type="AlphaFoldDB" id="A0AAW1VAK5"/>
<dbReference type="GO" id="GO:0003723">
    <property type="term" value="F:RNA binding"/>
    <property type="evidence" value="ECO:0007669"/>
    <property type="project" value="InterPro"/>
</dbReference>
<proteinExistence type="inferred from homology"/>
<dbReference type="Gene3D" id="3.30.2350.10">
    <property type="entry name" value="Pseudouridine synthase"/>
    <property type="match status" value="1"/>
</dbReference>
<dbReference type="Pfam" id="PF00849">
    <property type="entry name" value="PseudoU_synth_2"/>
    <property type="match status" value="1"/>
</dbReference>
<organism evidence="3 4">
    <name type="scientific">Henosepilachna vigintioctopunctata</name>
    <dbReference type="NCBI Taxonomy" id="420089"/>
    <lineage>
        <taxon>Eukaryota</taxon>
        <taxon>Metazoa</taxon>
        <taxon>Ecdysozoa</taxon>
        <taxon>Arthropoda</taxon>
        <taxon>Hexapoda</taxon>
        <taxon>Insecta</taxon>
        <taxon>Pterygota</taxon>
        <taxon>Neoptera</taxon>
        <taxon>Endopterygota</taxon>
        <taxon>Coleoptera</taxon>
        <taxon>Polyphaga</taxon>
        <taxon>Cucujiformia</taxon>
        <taxon>Coccinelloidea</taxon>
        <taxon>Coccinellidae</taxon>
        <taxon>Epilachninae</taxon>
        <taxon>Epilachnini</taxon>
        <taxon>Henosepilachna</taxon>
    </lineage>
</organism>
<evidence type="ECO:0000259" key="2">
    <source>
        <dbReference type="Pfam" id="PF00849"/>
    </source>
</evidence>
<keyword evidence="4" id="KW-1185">Reference proteome</keyword>
<dbReference type="GO" id="GO:0009982">
    <property type="term" value="F:pseudouridine synthase activity"/>
    <property type="evidence" value="ECO:0007669"/>
    <property type="project" value="InterPro"/>
</dbReference>
<evidence type="ECO:0000313" key="3">
    <source>
        <dbReference type="EMBL" id="KAK9890473.1"/>
    </source>
</evidence>
<dbReference type="Proteomes" id="UP001431783">
    <property type="component" value="Unassembled WGS sequence"/>
</dbReference>
<dbReference type="InterPro" id="IPR020103">
    <property type="entry name" value="PsdUridine_synth_cat_dom_sf"/>
</dbReference>
<dbReference type="EMBL" id="JARQZJ010000125">
    <property type="protein sequence ID" value="KAK9890473.1"/>
    <property type="molecule type" value="Genomic_DNA"/>
</dbReference>
<feature type="domain" description="Pseudouridine synthase RsuA/RluA-like" evidence="2">
    <location>
        <begin position="53"/>
        <end position="192"/>
    </location>
</feature>
<evidence type="ECO:0000256" key="1">
    <source>
        <dbReference type="ARBA" id="ARBA00010876"/>
    </source>
</evidence>
<dbReference type="PANTHER" id="PTHR21600">
    <property type="entry name" value="MITOCHONDRIAL RNA PSEUDOURIDINE SYNTHASE"/>
    <property type="match status" value="1"/>
</dbReference>
<comment type="similarity">
    <text evidence="1">Belongs to the pseudouridine synthase RluA family.</text>
</comment>
<dbReference type="PANTHER" id="PTHR21600:SF87">
    <property type="entry name" value="RNA PSEUDOURIDYLATE SYNTHASE DOMAIN-CONTAINING PROTEIN 1"/>
    <property type="match status" value="1"/>
</dbReference>
<comment type="caution">
    <text evidence="3">The sequence shown here is derived from an EMBL/GenBank/DDBJ whole genome shotgun (WGS) entry which is preliminary data.</text>
</comment>
<dbReference type="InterPro" id="IPR006145">
    <property type="entry name" value="PsdUridine_synth_RsuA/RluA"/>
</dbReference>